<comment type="caution">
    <text evidence="1">The sequence shown here is derived from an EMBL/GenBank/DDBJ whole genome shotgun (WGS) entry which is preliminary data.</text>
</comment>
<sequence>MRLDDEALAELARRLREARTEGWTEPAMRELVAGMGWEWQDGVEPPHREHLGPVLRAGLPTGDAHLRSVRRHMVETYADGEDGPTRWSCAPASRGPNCCSCRTVR</sequence>
<dbReference type="EMBL" id="BAAAMU010000038">
    <property type="protein sequence ID" value="GAA1647584.1"/>
    <property type="molecule type" value="Genomic_DNA"/>
</dbReference>
<gene>
    <name evidence="1" type="ORF">GCM10009733_050880</name>
</gene>
<reference evidence="1 2" key="1">
    <citation type="journal article" date="2019" name="Int. J. Syst. Evol. Microbiol.">
        <title>The Global Catalogue of Microorganisms (GCM) 10K type strain sequencing project: providing services to taxonomists for standard genome sequencing and annotation.</title>
        <authorList>
            <consortium name="The Broad Institute Genomics Platform"/>
            <consortium name="The Broad Institute Genome Sequencing Center for Infectious Disease"/>
            <person name="Wu L."/>
            <person name="Ma J."/>
        </authorList>
    </citation>
    <scope>NUCLEOTIDE SEQUENCE [LARGE SCALE GENOMIC DNA]</scope>
    <source>
        <strain evidence="1 2">JCM 13929</strain>
    </source>
</reference>
<keyword evidence="2" id="KW-1185">Reference proteome</keyword>
<evidence type="ECO:0000313" key="2">
    <source>
        <dbReference type="Proteomes" id="UP001500064"/>
    </source>
</evidence>
<dbReference type="Proteomes" id="UP001500064">
    <property type="component" value="Unassembled WGS sequence"/>
</dbReference>
<organism evidence="1 2">
    <name type="scientific">Nonomuraea maheshkhaliensis</name>
    <dbReference type="NCBI Taxonomy" id="419590"/>
    <lineage>
        <taxon>Bacteria</taxon>
        <taxon>Bacillati</taxon>
        <taxon>Actinomycetota</taxon>
        <taxon>Actinomycetes</taxon>
        <taxon>Streptosporangiales</taxon>
        <taxon>Streptosporangiaceae</taxon>
        <taxon>Nonomuraea</taxon>
    </lineage>
</organism>
<protein>
    <submittedName>
        <fullName evidence="1">Uncharacterized protein</fullName>
    </submittedName>
</protein>
<proteinExistence type="predicted"/>
<evidence type="ECO:0000313" key="1">
    <source>
        <dbReference type="EMBL" id="GAA1647584.1"/>
    </source>
</evidence>
<name>A0ABN2FHW4_9ACTN</name>
<accession>A0ABN2FHW4</accession>